<proteinExistence type="predicted"/>
<evidence type="ECO:0000313" key="2">
    <source>
        <dbReference type="Proteomes" id="UP001162480"/>
    </source>
</evidence>
<reference evidence="1" key="1">
    <citation type="submission" date="2023-08" db="EMBL/GenBank/DDBJ databases">
        <authorList>
            <person name="Alioto T."/>
            <person name="Alioto T."/>
            <person name="Gomez Garrido J."/>
        </authorList>
    </citation>
    <scope>NUCLEOTIDE SEQUENCE</scope>
</reference>
<accession>A0AA36B6G3</accession>
<keyword evidence="2" id="KW-1185">Reference proteome</keyword>
<dbReference type="EMBL" id="OX597823">
    <property type="protein sequence ID" value="CAI9728763.1"/>
    <property type="molecule type" value="Genomic_DNA"/>
</dbReference>
<dbReference type="AlphaFoldDB" id="A0AA36B6G3"/>
<protein>
    <submittedName>
        <fullName evidence="1">Uncharacterized protein</fullName>
    </submittedName>
</protein>
<organism evidence="1 2">
    <name type="scientific">Octopus vulgaris</name>
    <name type="common">Common octopus</name>
    <dbReference type="NCBI Taxonomy" id="6645"/>
    <lineage>
        <taxon>Eukaryota</taxon>
        <taxon>Metazoa</taxon>
        <taxon>Spiralia</taxon>
        <taxon>Lophotrochozoa</taxon>
        <taxon>Mollusca</taxon>
        <taxon>Cephalopoda</taxon>
        <taxon>Coleoidea</taxon>
        <taxon>Octopodiformes</taxon>
        <taxon>Octopoda</taxon>
        <taxon>Incirrata</taxon>
        <taxon>Octopodidae</taxon>
        <taxon>Octopus</taxon>
    </lineage>
</organism>
<name>A0AA36B6G3_OCTVU</name>
<gene>
    <name evidence="1" type="ORF">OCTVUL_1B018838</name>
</gene>
<evidence type="ECO:0000313" key="1">
    <source>
        <dbReference type="EMBL" id="CAI9728763.1"/>
    </source>
</evidence>
<sequence length="67" mass="7923">MRPINTKLEGTEPNLEMSLGFSFHCNTRHFLSQEAFRSRLLPARQRCASLNKSFMIRLTDYDKRLTF</sequence>
<dbReference type="Proteomes" id="UP001162480">
    <property type="component" value="Chromosome 10"/>
</dbReference>